<dbReference type="Proteomes" id="UP001282474">
    <property type="component" value="Unassembled WGS sequence"/>
</dbReference>
<name>A0ABU4MEY6_9ACTN</name>
<dbReference type="RefSeq" id="WP_196789054.1">
    <property type="nucleotide sequence ID" value="NZ_JABXWF010000004.1"/>
</dbReference>
<accession>A0ABU4MEY6</accession>
<feature type="transmembrane region" description="Helical" evidence="1">
    <location>
        <begin position="52"/>
        <end position="72"/>
    </location>
</feature>
<organism evidence="2 3">
    <name type="scientific">Streptomyces caniscabiei</name>
    <dbReference type="NCBI Taxonomy" id="2746961"/>
    <lineage>
        <taxon>Bacteria</taxon>
        <taxon>Bacillati</taxon>
        <taxon>Actinomycetota</taxon>
        <taxon>Actinomycetes</taxon>
        <taxon>Kitasatosporales</taxon>
        <taxon>Streptomycetaceae</taxon>
        <taxon>Streptomyces</taxon>
    </lineage>
</organism>
<reference evidence="2 3" key="1">
    <citation type="journal article" date="2023" name="Microb. Genom.">
        <title>Mesoterricola silvestris gen. nov., sp. nov., Mesoterricola sediminis sp. nov., Geothrix oryzae sp. nov., Geothrix edaphica sp. nov., Geothrix rubra sp. nov., and Geothrix limicola sp. nov., six novel members of Acidobacteriota isolated from soils.</title>
        <authorList>
            <person name="Weisberg A.J."/>
            <person name="Pearce E."/>
            <person name="Kramer C.G."/>
            <person name="Chang J.H."/>
            <person name="Clarke C.R."/>
        </authorList>
    </citation>
    <scope>NUCLEOTIDE SEQUENCE [LARGE SCALE GENOMIC DNA]</scope>
    <source>
        <strain evidence="2 3">NE20-4-1</strain>
    </source>
</reference>
<keyword evidence="3" id="KW-1185">Reference proteome</keyword>
<evidence type="ECO:0000313" key="3">
    <source>
        <dbReference type="Proteomes" id="UP001282474"/>
    </source>
</evidence>
<evidence type="ECO:0000313" key="2">
    <source>
        <dbReference type="EMBL" id="MDX3035910.1"/>
    </source>
</evidence>
<sequence length="332" mass="36016">MEELIDEVTRVRELRAGAPTPDRARLAPGRARLLDAARADGRRHRVWARPRFVIVGVAAAVTAVAVAASLLVGGEDDRGLTTPATLTDADLKGMTAAELLERAAEAVEGQPPVAEPRARQWIYQKSAVEGANEDEVEQLGDRARFSESWIRYDGSAQAFEQLDPFGKLIKLHVREMQLENGAEGDDRSPREMYRLIATLPADGQGALRALREKDAIADEKGVSRARNDYSEISVLLGADLKPPRGVAGLYRAFATLPDLTVVDHLVETAAGDRAVAVRYGGQDDGDRDTGREWLFDPETYETLGVREVRDGKVIGGSSAVTLALVDKPGERG</sequence>
<keyword evidence="1" id="KW-1133">Transmembrane helix</keyword>
<dbReference type="InterPro" id="IPR047789">
    <property type="entry name" value="CU044_5270-like"/>
</dbReference>
<proteinExistence type="predicted"/>
<comment type="caution">
    <text evidence="2">The sequence shown here is derived from an EMBL/GenBank/DDBJ whole genome shotgun (WGS) entry which is preliminary data.</text>
</comment>
<keyword evidence="1" id="KW-0812">Transmembrane</keyword>
<protein>
    <submittedName>
        <fullName evidence="2">CU044_5270 family protein</fullName>
    </submittedName>
</protein>
<evidence type="ECO:0000256" key="1">
    <source>
        <dbReference type="SAM" id="Phobius"/>
    </source>
</evidence>
<dbReference type="EMBL" id="JARAWJ010000001">
    <property type="protein sequence ID" value="MDX3035910.1"/>
    <property type="molecule type" value="Genomic_DNA"/>
</dbReference>
<dbReference type="NCBIfam" id="NF038083">
    <property type="entry name" value="CU044_5270_fam"/>
    <property type="match status" value="1"/>
</dbReference>
<gene>
    <name evidence="2" type="ORF">PV383_01810</name>
</gene>
<keyword evidence="1" id="KW-0472">Membrane</keyword>